<reference evidence="2" key="2">
    <citation type="journal article" date="2007" name="Science">
        <title>Genome sequence of Aedes aegypti, a major arbovirus vector.</title>
        <authorList>
            <person name="Nene V."/>
            <person name="Wortman J.R."/>
            <person name="Lawson D."/>
            <person name="Haas B."/>
            <person name="Kodira C."/>
            <person name="Tu Z.J."/>
            <person name="Loftus B."/>
            <person name="Xi Z."/>
            <person name="Megy K."/>
            <person name="Grabherr M."/>
            <person name="Ren Q."/>
            <person name="Zdobnov E.M."/>
            <person name="Lobo N.F."/>
            <person name="Campbell K.S."/>
            <person name="Brown S.E."/>
            <person name="Bonaldo M.F."/>
            <person name="Zhu J."/>
            <person name="Sinkins S.P."/>
            <person name="Hogenkamp D.G."/>
            <person name="Amedeo P."/>
            <person name="Arensburger P."/>
            <person name="Atkinson P.W."/>
            <person name="Bidwell S."/>
            <person name="Biedler J."/>
            <person name="Birney E."/>
            <person name="Bruggner R.V."/>
            <person name="Costas J."/>
            <person name="Coy M.R."/>
            <person name="Crabtree J."/>
            <person name="Crawford M."/>
            <person name="Debruyn B."/>
            <person name="Decaprio D."/>
            <person name="Eiglmeier K."/>
            <person name="Eisenstadt E."/>
            <person name="El-Dorry H."/>
            <person name="Gelbart W.M."/>
            <person name="Gomes S.L."/>
            <person name="Hammond M."/>
            <person name="Hannick L.I."/>
            <person name="Hogan J.R."/>
            <person name="Holmes M.H."/>
            <person name="Jaffe D."/>
            <person name="Johnston J.S."/>
            <person name="Kennedy R.C."/>
            <person name="Koo H."/>
            <person name="Kravitz S."/>
            <person name="Kriventseva E.V."/>
            <person name="Kulp D."/>
            <person name="Labutti K."/>
            <person name="Lee E."/>
            <person name="Li S."/>
            <person name="Lovin D.D."/>
            <person name="Mao C."/>
            <person name="Mauceli E."/>
            <person name="Menck C.F."/>
            <person name="Miller J.R."/>
            <person name="Montgomery P."/>
            <person name="Mori A."/>
            <person name="Nascimento A.L."/>
            <person name="Naveira H.F."/>
            <person name="Nusbaum C."/>
            <person name="O'leary S."/>
            <person name="Orvis J."/>
            <person name="Pertea M."/>
            <person name="Quesneville H."/>
            <person name="Reidenbach K.R."/>
            <person name="Rogers Y.H."/>
            <person name="Roth C.W."/>
            <person name="Schneider J.R."/>
            <person name="Schatz M."/>
            <person name="Shumway M."/>
            <person name="Stanke M."/>
            <person name="Stinson E.O."/>
            <person name="Tubio J.M."/>
            <person name="Vanzee J.P."/>
            <person name="Verjovski-Almeida S."/>
            <person name="Werner D."/>
            <person name="White O."/>
            <person name="Wyder S."/>
            <person name="Zeng Q."/>
            <person name="Zhao Q."/>
            <person name="Zhao Y."/>
            <person name="Hill C.A."/>
            <person name="Raikhel A.S."/>
            <person name="Soares M.B."/>
            <person name="Knudson D.L."/>
            <person name="Lee N.H."/>
            <person name="Galagan J."/>
            <person name="Salzberg S.L."/>
            <person name="Paulsen I.T."/>
            <person name="Dimopoulos G."/>
            <person name="Collins F.H."/>
            <person name="Birren B."/>
            <person name="Fraser-Liggett C.M."/>
            <person name="Severson D.W."/>
        </authorList>
    </citation>
    <scope>NUCLEOTIDE SEQUENCE [LARGE SCALE GENOMIC DNA]</scope>
    <source>
        <strain evidence="2">Liverpool</strain>
    </source>
</reference>
<dbReference type="Proteomes" id="UP000682892">
    <property type="component" value="Unassembled WGS sequence"/>
</dbReference>
<feature type="region of interest" description="Disordered" evidence="1">
    <location>
        <begin position="1"/>
        <end position="20"/>
    </location>
</feature>
<reference evidence="2" key="3">
    <citation type="submission" date="2012-09" db="EMBL/GenBank/DDBJ databases">
        <authorList>
            <consortium name="VectorBase"/>
        </authorList>
    </citation>
    <scope>NUCLEOTIDE SEQUENCE</scope>
    <source>
        <strain evidence="2">Liverpool</strain>
    </source>
</reference>
<dbReference type="AlphaFoldDB" id="Q16HE0"/>
<accession>Q16HE0</accession>
<dbReference type="PaxDb" id="7159-AAEL014056-PA"/>
<proteinExistence type="predicted"/>
<sequence length="99" mass="10668">STKAAFRSGVQPASQQQKSHSRVIRLVAFSATGSKQIEVPRFRCAFKVCGSLSFNCGSAVSGDIFLGCETRKLEASIESELYRRTDGPTNERPAGSVVL</sequence>
<name>Q16HE0_AEDAE</name>
<protein>
    <submittedName>
        <fullName evidence="2">AAEL014056-PA</fullName>
    </submittedName>
</protein>
<reference evidence="2" key="1">
    <citation type="submission" date="2005-10" db="EMBL/GenBank/DDBJ databases">
        <authorList>
            <person name="Loftus B.J."/>
            <person name="Nene V.M."/>
            <person name="Hannick L.I."/>
            <person name="Bidwell S."/>
            <person name="Haas B."/>
            <person name="Amedeo P."/>
            <person name="Orvis J."/>
            <person name="Wortman J.R."/>
            <person name="White O.R."/>
            <person name="Salzberg S."/>
            <person name="Shumway M."/>
            <person name="Koo H."/>
            <person name="Zhao Y."/>
            <person name="Holmes M."/>
            <person name="Miller J."/>
            <person name="Schatz M."/>
            <person name="Pop M."/>
            <person name="Pai G."/>
            <person name="Utterback T."/>
            <person name="Rogers Y.-H."/>
            <person name="Kravitz S."/>
            <person name="Fraser C.M."/>
        </authorList>
    </citation>
    <scope>NUCLEOTIDE SEQUENCE</scope>
    <source>
        <strain evidence="2">Liverpool</strain>
    </source>
</reference>
<dbReference type="HOGENOM" id="CLU_2326521_0_0_1"/>
<gene>
    <name evidence="2" type="ORF">AaeL_AAEL014056</name>
</gene>
<feature type="non-terminal residue" evidence="2">
    <location>
        <position position="1"/>
    </location>
</feature>
<evidence type="ECO:0000256" key="1">
    <source>
        <dbReference type="SAM" id="MobiDB-lite"/>
    </source>
</evidence>
<dbReference type="EMBL" id="CH478181">
    <property type="protein sequence ID" value="EAT33663.1"/>
    <property type="molecule type" value="Genomic_DNA"/>
</dbReference>
<organism evidence="2 3">
    <name type="scientific">Aedes aegypti</name>
    <name type="common">Yellowfever mosquito</name>
    <name type="synonym">Culex aegypti</name>
    <dbReference type="NCBI Taxonomy" id="7159"/>
    <lineage>
        <taxon>Eukaryota</taxon>
        <taxon>Metazoa</taxon>
        <taxon>Ecdysozoa</taxon>
        <taxon>Arthropoda</taxon>
        <taxon>Hexapoda</taxon>
        <taxon>Insecta</taxon>
        <taxon>Pterygota</taxon>
        <taxon>Neoptera</taxon>
        <taxon>Endopterygota</taxon>
        <taxon>Diptera</taxon>
        <taxon>Nematocera</taxon>
        <taxon>Culicoidea</taxon>
        <taxon>Culicidae</taxon>
        <taxon>Culicinae</taxon>
        <taxon>Aedini</taxon>
        <taxon>Aedes</taxon>
        <taxon>Stegomyia</taxon>
    </lineage>
</organism>
<evidence type="ECO:0000313" key="2">
    <source>
        <dbReference type="EMBL" id="EAT33663.1"/>
    </source>
</evidence>
<evidence type="ECO:0000313" key="3">
    <source>
        <dbReference type="Proteomes" id="UP000682892"/>
    </source>
</evidence>